<dbReference type="Proteomes" id="UP000247459">
    <property type="component" value="Unassembled WGS sequence"/>
</dbReference>
<dbReference type="CDD" id="cd00408">
    <property type="entry name" value="DHDPS-like"/>
    <property type="match status" value="1"/>
</dbReference>
<reference evidence="2 3" key="1">
    <citation type="submission" date="2018-01" db="EMBL/GenBank/DDBJ databases">
        <title>Genome sequence of the PGP bacterium Paenibacillus illinoisensis E3.</title>
        <authorList>
            <person name="Rolli E."/>
            <person name="Marasco R."/>
            <person name="Bessem C."/>
            <person name="Michoud G."/>
            <person name="Gaiarsa S."/>
            <person name="Borin S."/>
            <person name="Daffonchio D."/>
        </authorList>
    </citation>
    <scope>NUCLEOTIDE SEQUENCE [LARGE SCALE GENOMIC DNA]</scope>
    <source>
        <strain evidence="2 3">E3</strain>
    </source>
</reference>
<sequence length="365" mass="41427">MHKKQASLTPELAAAFHEGLVIPAHPLALNERRELDEVYQRVLTKYYIASGAGGIAVGVHSTQFEIRDPKVNLYERVLRLAAEETEQARLQRPFIKVAGVCGDSEQATEEARISKSLGYDAVLLSMGGLHDWSEQDLLRHTEKIAEMMPVIGFYLQPSVGGRWLSFDFWQAFAEIDNVIAIKIAPFNRYQTIDVVRAVCCSSRRNEIALYTGNDDNILMDLLTTFRFETEEGTMEKEIVGGLLGHFAVWTHQAVQLLEEVKRLRKPKGSPLSRDLLTRNVEITDANAAFFDPAHQFAGCIPGIHEVLRRQGLMRGIWCLNPHETLSEGQKEEIDRVYRQYPHLNDDDFVKQHLDEWLRVASLSQS</sequence>
<dbReference type="PANTHER" id="PTHR12128">
    <property type="entry name" value="DIHYDRODIPICOLINATE SYNTHASE"/>
    <property type="match status" value="1"/>
</dbReference>
<dbReference type="AlphaFoldDB" id="A0A2W0C677"/>
<dbReference type="OrthoDB" id="9770698at2"/>
<dbReference type="SMART" id="SM01130">
    <property type="entry name" value="DHDPS"/>
    <property type="match status" value="1"/>
</dbReference>
<keyword evidence="1 2" id="KW-0456">Lyase</keyword>
<dbReference type="GO" id="GO:0008840">
    <property type="term" value="F:4-hydroxy-tetrahydrodipicolinate synthase activity"/>
    <property type="evidence" value="ECO:0007669"/>
    <property type="project" value="UniProtKB-EC"/>
</dbReference>
<dbReference type="InterPro" id="IPR002220">
    <property type="entry name" value="DapA-like"/>
</dbReference>
<accession>A0A2W0C677</accession>
<name>A0A2W0C677_9BACL</name>
<dbReference type="SUPFAM" id="SSF51569">
    <property type="entry name" value="Aldolase"/>
    <property type="match status" value="1"/>
</dbReference>
<dbReference type="EMBL" id="PRLG01000032">
    <property type="protein sequence ID" value="PYY25759.1"/>
    <property type="molecule type" value="Genomic_DNA"/>
</dbReference>
<comment type="caution">
    <text evidence="2">The sequence shown here is derived from an EMBL/GenBank/DDBJ whole genome shotgun (WGS) entry which is preliminary data.</text>
</comment>
<evidence type="ECO:0000313" key="2">
    <source>
        <dbReference type="EMBL" id="PYY25759.1"/>
    </source>
</evidence>
<organism evidence="2 3">
    <name type="scientific">Paenibacillus illinoisensis</name>
    <dbReference type="NCBI Taxonomy" id="59845"/>
    <lineage>
        <taxon>Bacteria</taxon>
        <taxon>Bacillati</taxon>
        <taxon>Bacillota</taxon>
        <taxon>Bacilli</taxon>
        <taxon>Bacillales</taxon>
        <taxon>Paenibacillaceae</taxon>
        <taxon>Paenibacillus</taxon>
    </lineage>
</organism>
<evidence type="ECO:0000256" key="1">
    <source>
        <dbReference type="ARBA" id="ARBA00023239"/>
    </source>
</evidence>
<protein>
    <submittedName>
        <fullName evidence="2">Dihydrodipicolinate synthetase</fullName>
        <ecNumber evidence="2">4.3.3.7</ecNumber>
    </submittedName>
</protein>
<evidence type="ECO:0000313" key="3">
    <source>
        <dbReference type="Proteomes" id="UP000247459"/>
    </source>
</evidence>
<gene>
    <name evidence="2" type="ORF">PIL02S_06331</name>
</gene>
<dbReference type="InterPro" id="IPR013785">
    <property type="entry name" value="Aldolase_TIM"/>
</dbReference>
<dbReference type="PANTHER" id="PTHR12128:SF51">
    <property type="entry name" value="BLL4205 PROTEIN"/>
    <property type="match status" value="1"/>
</dbReference>
<dbReference type="Gene3D" id="3.20.20.70">
    <property type="entry name" value="Aldolase class I"/>
    <property type="match status" value="1"/>
</dbReference>
<dbReference type="Pfam" id="PF00701">
    <property type="entry name" value="DHDPS"/>
    <property type="match status" value="1"/>
</dbReference>
<dbReference type="RefSeq" id="WP_110822748.1">
    <property type="nucleotide sequence ID" value="NZ_PRLG01000032.1"/>
</dbReference>
<dbReference type="EC" id="4.3.3.7" evidence="2"/>
<proteinExistence type="predicted"/>